<comment type="caution">
    <text evidence="6">The sequence shown here is derived from an EMBL/GenBank/DDBJ whole genome shotgun (WGS) entry which is preliminary data.</text>
</comment>
<dbReference type="Pfam" id="PF00440">
    <property type="entry name" value="TetR_N"/>
    <property type="match status" value="1"/>
</dbReference>
<dbReference type="PANTHER" id="PTHR30055">
    <property type="entry name" value="HTH-TYPE TRANSCRIPTIONAL REGULATOR RUTR"/>
    <property type="match status" value="1"/>
</dbReference>
<keyword evidence="2 4" id="KW-0238">DNA-binding</keyword>
<reference evidence="6 7" key="1">
    <citation type="submission" date="2019-03" db="EMBL/GenBank/DDBJ databases">
        <authorList>
            <person name="Kim M.K.M."/>
        </authorList>
    </citation>
    <scope>NUCLEOTIDE SEQUENCE [LARGE SCALE GENOMIC DNA]</scope>
    <source>
        <strain evidence="6 7">17J68-15</strain>
    </source>
</reference>
<dbReference type="GO" id="GO:0003700">
    <property type="term" value="F:DNA-binding transcription factor activity"/>
    <property type="evidence" value="ECO:0007669"/>
    <property type="project" value="TreeGrafter"/>
</dbReference>
<sequence>MRETGQRERILEAAKRRFAHFGIAKTSLTEIADDLALTKQALSYYFPDKQSLIREVTAGLLGQYLEQLEQQLKANGSVHEALLELVGLRGRFSRQYYLFFTQLEHDGQWFNRAAKATLLRLARREQLLLEARLERGVSLGELRTQDVRTAVRTLLDTLTMLGRVNRGCPPDEKVFAALEEKQRALITLIYNGLGNKPWKN</sequence>
<evidence type="ECO:0000256" key="2">
    <source>
        <dbReference type="ARBA" id="ARBA00023125"/>
    </source>
</evidence>
<dbReference type="EMBL" id="SKFH01000007">
    <property type="protein sequence ID" value="TCZ73374.1"/>
    <property type="molecule type" value="Genomic_DNA"/>
</dbReference>
<organism evidence="6 7">
    <name type="scientific">Flaviaesturariibacter aridisoli</name>
    <dbReference type="NCBI Taxonomy" id="2545761"/>
    <lineage>
        <taxon>Bacteria</taxon>
        <taxon>Pseudomonadati</taxon>
        <taxon>Bacteroidota</taxon>
        <taxon>Chitinophagia</taxon>
        <taxon>Chitinophagales</taxon>
        <taxon>Chitinophagaceae</taxon>
        <taxon>Flaviaestuariibacter</taxon>
    </lineage>
</organism>
<dbReference type="InterPro" id="IPR036271">
    <property type="entry name" value="Tet_transcr_reg_TetR-rel_C_sf"/>
</dbReference>
<proteinExistence type="predicted"/>
<dbReference type="InterPro" id="IPR001647">
    <property type="entry name" value="HTH_TetR"/>
</dbReference>
<name>A0A4R4E1L0_9BACT</name>
<dbReference type="Gene3D" id="1.10.357.10">
    <property type="entry name" value="Tetracycline Repressor, domain 2"/>
    <property type="match status" value="1"/>
</dbReference>
<dbReference type="RefSeq" id="WP_131851393.1">
    <property type="nucleotide sequence ID" value="NZ_SKFH01000007.1"/>
</dbReference>
<feature type="domain" description="HTH tetR-type" evidence="5">
    <location>
        <begin position="4"/>
        <end position="64"/>
    </location>
</feature>
<evidence type="ECO:0000313" key="7">
    <source>
        <dbReference type="Proteomes" id="UP000295164"/>
    </source>
</evidence>
<evidence type="ECO:0000256" key="1">
    <source>
        <dbReference type="ARBA" id="ARBA00023015"/>
    </source>
</evidence>
<dbReference type="PROSITE" id="PS50977">
    <property type="entry name" value="HTH_TETR_2"/>
    <property type="match status" value="1"/>
</dbReference>
<evidence type="ECO:0000256" key="3">
    <source>
        <dbReference type="ARBA" id="ARBA00023163"/>
    </source>
</evidence>
<dbReference type="OrthoDB" id="9802802at2"/>
<dbReference type="Proteomes" id="UP000295164">
    <property type="component" value="Unassembled WGS sequence"/>
</dbReference>
<evidence type="ECO:0000313" key="6">
    <source>
        <dbReference type="EMBL" id="TCZ73374.1"/>
    </source>
</evidence>
<evidence type="ECO:0000256" key="4">
    <source>
        <dbReference type="PROSITE-ProRule" id="PRU00335"/>
    </source>
</evidence>
<gene>
    <name evidence="6" type="ORF">E0486_06795</name>
</gene>
<feature type="DNA-binding region" description="H-T-H motif" evidence="4">
    <location>
        <begin position="27"/>
        <end position="46"/>
    </location>
</feature>
<protein>
    <submittedName>
        <fullName evidence="6">TetR/AcrR family transcriptional regulator</fullName>
    </submittedName>
</protein>
<dbReference type="SUPFAM" id="SSF46689">
    <property type="entry name" value="Homeodomain-like"/>
    <property type="match status" value="1"/>
</dbReference>
<dbReference type="PANTHER" id="PTHR30055:SF234">
    <property type="entry name" value="HTH-TYPE TRANSCRIPTIONAL REGULATOR BETI"/>
    <property type="match status" value="1"/>
</dbReference>
<dbReference type="Gene3D" id="1.10.10.60">
    <property type="entry name" value="Homeodomain-like"/>
    <property type="match status" value="1"/>
</dbReference>
<keyword evidence="7" id="KW-1185">Reference proteome</keyword>
<keyword evidence="3" id="KW-0804">Transcription</keyword>
<dbReference type="GO" id="GO:0000976">
    <property type="term" value="F:transcription cis-regulatory region binding"/>
    <property type="evidence" value="ECO:0007669"/>
    <property type="project" value="TreeGrafter"/>
</dbReference>
<accession>A0A4R4E1L0</accession>
<dbReference type="InterPro" id="IPR009057">
    <property type="entry name" value="Homeodomain-like_sf"/>
</dbReference>
<dbReference type="SUPFAM" id="SSF48498">
    <property type="entry name" value="Tetracyclin repressor-like, C-terminal domain"/>
    <property type="match status" value="1"/>
</dbReference>
<dbReference type="AlphaFoldDB" id="A0A4R4E1L0"/>
<evidence type="ECO:0000259" key="5">
    <source>
        <dbReference type="PROSITE" id="PS50977"/>
    </source>
</evidence>
<dbReference type="InterPro" id="IPR050109">
    <property type="entry name" value="HTH-type_TetR-like_transc_reg"/>
</dbReference>
<keyword evidence="1" id="KW-0805">Transcription regulation</keyword>